<feature type="non-terminal residue" evidence="2">
    <location>
        <position position="1"/>
    </location>
</feature>
<feature type="compositionally biased region" description="Low complexity" evidence="1">
    <location>
        <begin position="12"/>
        <end position="29"/>
    </location>
</feature>
<organism evidence="2">
    <name type="scientific">uncultured Solirubrobacteraceae bacterium</name>
    <dbReference type="NCBI Taxonomy" id="1162706"/>
    <lineage>
        <taxon>Bacteria</taxon>
        <taxon>Bacillati</taxon>
        <taxon>Actinomycetota</taxon>
        <taxon>Thermoleophilia</taxon>
        <taxon>Solirubrobacterales</taxon>
        <taxon>Solirubrobacteraceae</taxon>
        <taxon>environmental samples</taxon>
    </lineage>
</organism>
<feature type="non-terminal residue" evidence="2">
    <location>
        <position position="134"/>
    </location>
</feature>
<feature type="region of interest" description="Disordered" evidence="1">
    <location>
        <begin position="1"/>
        <end position="61"/>
    </location>
</feature>
<name>A0A6J4S999_9ACTN</name>
<sequence length="134" mass="13935">AGREGATREAAGEPGRPRACAGAAAATAASEPDQLRQGRERTRRHHRRERGEGAPHPADPGLVLAAAGAVANVAADARRLARGPLVAGQRQLLANAGAGGVARLRGLHQLHARPDQQRLDGRHGDLERLGELAI</sequence>
<protein>
    <submittedName>
        <fullName evidence="2">Uncharacterized protein</fullName>
    </submittedName>
</protein>
<reference evidence="2" key="1">
    <citation type="submission" date="2020-02" db="EMBL/GenBank/DDBJ databases">
        <authorList>
            <person name="Meier V. D."/>
        </authorList>
    </citation>
    <scope>NUCLEOTIDE SEQUENCE</scope>
    <source>
        <strain evidence="2">AVDCRST_MAG65</strain>
    </source>
</reference>
<dbReference type="EMBL" id="CADCVL010000305">
    <property type="protein sequence ID" value="CAA9485896.1"/>
    <property type="molecule type" value="Genomic_DNA"/>
</dbReference>
<feature type="compositionally biased region" description="Basic and acidic residues" evidence="1">
    <location>
        <begin position="1"/>
        <end position="11"/>
    </location>
</feature>
<proteinExistence type="predicted"/>
<evidence type="ECO:0000313" key="2">
    <source>
        <dbReference type="EMBL" id="CAA9485896.1"/>
    </source>
</evidence>
<dbReference type="AlphaFoldDB" id="A0A6J4S999"/>
<gene>
    <name evidence="2" type="ORF">AVDCRST_MAG65-1729</name>
</gene>
<evidence type="ECO:0000256" key="1">
    <source>
        <dbReference type="SAM" id="MobiDB-lite"/>
    </source>
</evidence>
<accession>A0A6J4S999</accession>